<organism evidence="2 3">
    <name type="scientific">Ensete ventricosum</name>
    <name type="common">Abyssinian banana</name>
    <name type="synonym">Musa ensete</name>
    <dbReference type="NCBI Taxonomy" id="4639"/>
    <lineage>
        <taxon>Eukaryota</taxon>
        <taxon>Viridiplantae</taxon>
        <taxon>Streptophyta</taxon>
        <taxon>Embryophyta</taxon>
        <taxon>Tracheophyta</taxon>
        <taxon>Spermatophyta</taxon>
        <taxon>Magnoliopsida</taxon>
        <taxon>Liliopsida</taxon>
        <taxon>Zingiberales</taxon>
        <taxon>Musaceae</taxon>
        <taxon>Ensete</taxon>
    </lineage>
</organism>
<evidence type="ECO:0000313" key="3">
    <source>
        <dbReference type="Proteomes" id="UP000287651"/>
    </source>
</evidence>
<sequence>MHHIDAVGNSLGVCRELVEGIESLLGWHKGVRQKKIETRRKIIGASQKAYRDSLGDSPKESGSSLGTCQEITEEDQRTHCKNAGGCQISGMGVPPHRLLGD</sequence>
<feature type="compositionally biased region" description="Basic and acidic residues" evidence="1">
    <location>
        <begin position="49"/>
        <end position="59"/>
    </location>
</feature>
<comment type="caution">
    <text evidence="2">The sequence shown here is derived from an EMBL/GenBank/DDBJ whole genome shotgun (WGS) entry which is preliminary data.</text>
</comment>
<protein>
    <submittedName>
        <fullName evidence="2">Uncharacterized protein</fullName>
    </submittedName>
</protein>
<reference evidence="2 3" key="1">
    <citation type="journal article" date="2014" name="Agronomy (Basel)">
        <title>A Draft Genome Sequence for Ensete ventricosum, the Drought-Tolerant Tree Against Hunger.</title>
        <authorList>
            <person name="Harrison J."/>
            <person name="Moore K.A."/>
            <person name="Paszkiewicz K."/>
            <person name="Jones T."/>
            <person name="Grant M."/>
            <person name="Ambacheew D."/>
            <person name="Muzemil S."/>
            <person name="Studholme D.J."/>
        </authorList>
    </citation>
    <scope>NUCLEOTIDE SEQUENCE [LARGE SCALE GENOMIC DNA]</scope>
</reference>
<dbReference type="AlphaFoldDB" id="A0A427A367"/>
<proteinExistence type="predicted"/>
<feature type="region of interest" description="Disordered" evidence="1">
    <location>
        <begin position="47"/>
        <end position="66"/>
    </location>
</feature>
<dbReference type="EMBL" id="AMZH03003932">
    <property type="protein sequence ID" value="RRT70700.1"/>
    <property type="molecule type" value="Genomic_DNA"/>
</dbReference>
<dbReference type="Proteomes" id="UP000287651">
    <property type="component" value="Unassembled WGS sequence"/>
</dbReference>
<accession>A0A427A367</accession>
<evidence type="ECO:0000256" key="1">
    <source>
        <dbReference type="SAM" id="MobiDB-lite"/>
    </source>
</evidence>
<name>A0A427A367_ENSVE</name>
<evidence type="ECO:0000313" key="2">
    <source>
        <dbReference type="EMBL" id="RRT70700.1"/>
    </source>
</evidence>
<gene>
    <name evidence="2" type="ORF">B296_00023096</name>
</gene>